<feature type="region of interest" description="Disordered" evidence="1">
    <location>
        <begin position="285"/>
        <end position="351"/>
    </location>
</feature>
<keyword evidence="2" id="KW-0732">Signal</keyword>
<feature type="compositionally biased region" description="Low complexity" evidence="1">
    <location>
        <begin position="338"/>
        <end position="349"/>
    </location>
</feature>
<proteinExistence type="predicted"/>
<dbReference type="AlphaFoldDB" id="A0A1U7ZAW3"/>
<dbReference type="KEGG" id="nnu:104592846"/>
<dbReference type="RefSeq" id="XP_010250656.1">
    <property type="nucleotide sequence ID" value="XM_010252354.2"/>
</dbReference>
<reference evidence="5" key="1">
    <citation type="submission" date="2025-08" db="UniProtKB">
        <authorList>
            <consortium name="RefSeq"/>
        </authorList>
    </citation>
    <scope>IDENTIFICATION</scope>
</reference>
<dbReference type="FunCoup" id="A0A1U7ZAW3">
    <property type="interactions" value="2850"/>
</dbReference>
<dbReference type="PANTHER" id="PTHR47289">
    <property type="entry name" value="TRANSCRIPTION FACTOR, PUTATIVE (DUF1664)-RELATED"/>
    <property type="match status" value="1"/>
</dbReference>
<evidence type="ECO:0000256" key="2">
    <source>
        <dbReference type="SAM" id="SignalP"/>
    </source>
</evidence>
<dbReference type="eggNOG" id="ENOG502QTG9">
    <property type="taxonomic scope" value="Eukaryota"/>
</dbReference>
<protein>
    <submittedName>
        <fullName evidence="5">Uncharacterized protein LOC104592846 isoform X1</fullName>
    </submittedName>
</protein>
<feature type="chain" id="PRO_5010582055" evidence="2">
    <location>
        <begin position="23"/>
        <end position="371"/>
    </location>
</feature>
<dbReference type="InterPro" id="IPR012458">
    <property type="entry name" value="DUF1664"/>
</dbReference>
<name>A0A1U7ZAW3_NELNU</name>
<gene>
    <name evidence="5" type="primary">LOC104592846</name>
</gene>
<evidence type="ECO:0000313" key="4">
    <source>
        <dbReference type="Proteomes" id="UP000189703"/>
    </source>
</evidence>
<feature type="signal peptide" evidence="2">
    <location>
        <begin position="1"/>
        <end position="22"/>
    </location>
</feature>
<dbReference type="PANTHER" id="PTHR47289:SF2">
    <property type="entry name" value="TRANSCRIPTION FACTOR, PUTATIVE (DUF1664)-RELATED"/>
    <property type="match status" value="1"/>
</dbReference>
<keyword evidence="4" id="KW-1185">Reference proteome</keyword>
<dbReference type="Pfam" id="PF07889">
    <property type="entry name" value="DUF1664"/>
    <property type="match status" value="1"/>
</dbReference>
<evidence type="ECO:0000259" key="3">
    <source>
        <dbReference type="Pfam" id="PF07889"/>
    </source>
</evidence>
<evidence type="ECO:0000313" key="5">
    <source>
        <dbReference type="RefSeq" id="XP_010250656.1"/>
    </source>
</evidence>
<evidence type="ECO:0000256" key="1">
    <source>
        <dbReference type="SAM" id="MobiDB-lite"/>
    </source>
</evidence>
<sequence>MSLPLGKLTILVGAGILGSVLAKEGRVSDVSDFFSGALKIVWKQLQRDESPSLKAKPQNDSLLAQVNSLRQELQLLASNRSVTIVNGSSSGARAYSVPVVVVLVVGYGYIRLKGWKISDMMFVTSRSWSDACATVAKQLEDAFSSITATKKHLSSRIDRVDSNLDECVELTAATREEVSQLQGDLKMFSVDVESVHRAVQTLETKIGRIEGKQDLTNEGVKKLCNFVWSLENSRPLDRIQASPASSSRPVLELPKITPISRTKSASLSGFNESASPAKILPLELPSPSASIESPKLSRPPQSVGSASGLKELQGISDTANASTGPEVPNGTHVSEDTNSNGSSSSRQSGWKFPSLNASFLARTRSVTYSFK</sequence>
<dbReference type="OMA" id="GAFKVNH"/>
<accession>A0A1U7ZAW3</accession>
<dbReference type="InParanoid" id="A0A1U7ZAW3"/>
<feature type="domain" description="DUF1664" evidence="3">
    <location>
        <begin position="93"/>
        <end position="213"/>
    </location>
</feature>
<organism evidence="4 5">
    <name type="scientific">Nelumbo nucifera</name>
    <name type="common">Sacred lotus</name>
    <dbReference type="NCBI Taxonomy" id="4432"/>
    <lineage>
        <taxon>Eukaryota</taxon>
        <taxon>Viridiplantae</taxon>
        <taxon>Streptophyta</taxon>
        <taxon>Embryophyta</taxon>
        <taxon>Tracheophyta</taxon>
        <taxon>Spermatophyta</taxon>
        <taxon>Magnoliopsida</taxon>
        <taxon>Proteales</taxon>
        <taxon>Nelumbonaceae</taxon>
        <taxon>Nelumbo</taxon>
    </lineage>
</organism>
<dbReference type="GeneID" id="104592846"/>
<dbReference type="Proteomes" id="UP000189703">
    <property type="component" value="Unplaced"/>
</dbReference>
<dbReference type="OrthoDB" id="544175at2759"/>